<dbReference type="EMBL" id="FNFC01000008">
    <property type="protein sequence ID" value="SDJ74173.1"/>
    <property type="molecule type" value="Genomic_DNA"/>
</dbReference>
<evidence type="ECO:0000313" key="3">
    <source>
        <dbReference type="Proteomes" id="UP000198856"/>
    </source>
</evidence>
<dbReference type="AlphaFoldDB" id="A0A1G8W7P6"/>
<feature type="compositionally biased region" description="Low complexity" evidence="1">
    <location>
        <begin position="40"/>
        <end position="68"/>
    </location>
</feature>
<evidence type="ECO:0000313" key="2">
    <source>
        <dbReference type="EMBL" id="SDJ74173.1"/>
    </source>
</evidence>
<dbReference type="SUPFAM" id="SSF51556">
    <property type="entry name" value="Metallo-dependent hydrolases"/>
    <property type="match status" value="1"/>
</dbReference>
<dbReference type="Gene3D" id="3.20.20.140">
    <property type="entry name" value="Metal-dependent hydrolases"/>
    <property type="match status" value="1"/>
</dbReference>
<dbReference type="Proteomes" id="UP000198856">
    <property type="component" value="Unassembled WGS sequence"/>
</dbReference>
<reference evidence="2 3" key="1">
    <citation type="submission" date="2016-10" db="EMBL/GenBank/DDBJ databases">
        <authorList>
            <person name="de Groot N.N."/>
        </authorList>
    </citation>
    <scope>NUCLEOTIDE SEQUENCE [LARGE SCALE GENOMIC DNA]</scope>
    <source>
        <strain evidence="2 3">IBRC-M10015</strain>
    </source>
</reference>
<evidence type="ECO:0000256" key="1">
    <source>
        <dbReference type="SAM" id="MobiDB-lite"/>
    </source>
</evidence>
<keyword evidence="3" id="KW-1185">Reference proteome</keyword>
<feature type="region of interest" description="Disordered" evidence="1">
    <location>
        <begin position="18"/>
        <end position="73"/>
    </location>
</feature>
<evidence type="ECO:0008006" key="4">
    <source>
        <dbReference type="Google" id="ProtNLM"/>
    </source>
</evidence>
<accession>A0A1G8W7P6</accession>
<protein>
    <recommendedName>
        <fullName evidence="4">Amidohydrolase</fullName>
    </recommendedName>
</protein>
<dbReference type="InterPro" id="IPR032466">
    <property type="entry name" value="Metal_Hydrolase"/>
</dbReference>
<dbReference type="RefSeq" id="WP_092702406.1">
    <property type="nucleotide sequence ID" value="NZ_FNFC01000008.1"/>
</dbReference>
<sequence length="394" mass="45125">MPDKLRRRTVLAALAAMAGCSAQDDTGAESTPRETPTASTEQTPVATPEPTETTTETSEPTPTETPEPVDVRAWPDEYYQGPLVSAHEHMNGYDGFEMTDEKMDWYVRWMDRNRVAQVMAISSDRYLDVIREHDDRLVPFAFPWGEMREPLDEVAGKLGRRLEENPVYDGLGEFGLKGNDASKGGDDWDKEGPIPPDHPAMLSVYDLAAERDVPVMLHVASPWRYPEDEQDEWESFDDVPHKEQLANAYEHNRDTDFLVHATYQWTETSDGELVADALEDHPNLYYDISPTAPKFIYGEETFTKEEFEQRMAEISFENEVERHYEKYGTLLEEYPERTLWGMDAALTWHYTDWALDTFVDLARSLLGRVSEEKARQVGYQTAQDLFDIDVETTG</sequence>
<proteinExistence type="predicted"/>
<organism evidence="2 3">
    <name type="scientific">Halovenus aranensis</name>
    <dbReference type="NCBI Taxonomy" id="890420"/>
    <lineage>
        <taxon>Archaea</taxon>
        <taxon>Methanobacteriati</taxon>
        <taxon>Methanobacteriota</taxon>
        <taxon>Stenosarchaea group</taxon>
        <taxon>Halobacteria</taxon>
        <taxon>Halobacteriales</taxon>
        <taxon>Haloarculaceae</taxon>
        <taxon>Halovenus</taxon>
    </lineage>
</organism>
<dbReference type="OrthoDB" id="34429at2157"/>
<gene>
    <name evidence="2" type="ORF">SAMN05216226_108116</name>
</gene>
<dbReference type="PROSITE" id="PS51257">
    <property type="entry name" value="PROKAR_LIPOPROTEIN"/>
    <property type="match status" value="1"/>
</dbReference>
<dbReference type="STRING" id="890420.SAMN05216226_108116"/>
<name>A0A1G8W7P6_9EURY</name>